<dbReference type="Gene3D" id="2.80.10.50">
    <property type="match status" value="1"/>
</dbReference>
<dbReference type="Pfam" id="PF00167">
    <property type="entry name" value="FGF"/>
    <property type="match status" value="1"/>
</dbReference>
<dbReference type="CDD" id="cd23318">
    <property type="entry name" value="beta-trefoil_FGF6"/>
    <property type="match status" value="1"/>
</dbReference>
<dbReference type="InterPro" id="IPR002209">
    <property type="entry name" value="Fibroblast_GF_fam"/>
</dbReference>
<evidence type="ECO:0000313" key="7">
    <source>
        <dbReference type="Proteomes" id="UP000830375"/>
    </source>
</evidence>
<organism evidence="6 7">
    <name type="scientific">Labeo rohita</name>
    <name type="common">Indian major carp</name>
    <name type="synonym">Cyprinus rohita</name>
    <dbReference type="NCBI Taxonomy" id="84645"/>
    <lineage>
        <taxon>Eukaryota</taxon>
        <taxon>Metazoa</taxon>
        <taxon>Chordata</taxon>
        <taxon>Craniata</taxon>
        <taxon>Vertebrata</taxon>
        <taxon>Euteleostomi</taxon>
        <taxon>Actinopterygii</taxon>
        <taxon>Neopterygii</taxon>
        <taxon>Teleostei</taxon>
        <taxon>Ostariophysi</taxon>
        <taxon>Cypriniformes</taxon>
        <taxon>Cyprinidae</taxon>
        <taxon>Labeoninae</taxon>
        <taxon>Labeonini</taxon>
        <taxon>Labeo</taxon>
    </lineage>
</organism>
<dbReference type="SUPFAM" id="SSF50353">
    <property type="entry name" value="Cytokine"/>
    <property type="match status" value="1"/>
</dbReference>
<keyword evidence="3" id="KW-0964">Secreted</keyword>
<dbReference type="PRINTS" id="PR00263">
    <property type="entry name" value="HBGFFGF"/>
</dbReference>
<keyword evidence="5" id="KW-0472">Membrane</keyword>
<evidence type="ECO:0000256" key="4">
    <source>
        <dbReference type="RuleBase" id="RU049442"/>
    </source>
</evidence>
<dbReference type="PRINTS" id="PR00262">
    <property type="entry name" value="IL1HBGF"/>
</dbReference>
<sequence length="271" mass="30422">MTAGPIWELPTKPITPHVLSRSLSRSLSPGPLAWIDSDWVLAFELTPGGGEVSDVIPKISQARVNRMATAQRFLISMCESSGRWTWTAVVLLGFLLGIVSSYPISNRTNATSLEKRWETLFSRSVLGISVEKSDLNWESDYLLGIKRVRRLYCNVGIGFHLQVLPDGRINGVHNENQYSLIEISAVERGVVSLYGVKSKLFVAMSSRGRLYGTRAFRDECKFKETLLPNNYNAYESSIYKGFYIALSKHGRLKRGYKASPAMTVTHFLPRL</sequence>
<dbReference type="SMART" id="SM00442">
    <property type="entry name" value="FGF"/>
    <property type="match status" value="1"/>
</dbReference>
<accession>A0ABQ8LCG7</accession>
<comment type="caution">
    <text evidence="6">The sequence shown here is derived from an EMBL/GenBank/DDBJ whole genome shotgun (WGS) entry which is preliminary data.</text>
</comment>
<evidence type="ECO:0000256" key="1">
    <source>
        <dbReference type="ARBA" id="ARBA00004613"/>
    </source>
</evidence>
<dbReference type="Proteomes" id="UP000830375">
    <property type="component" value="Unassembled WGS sequence"/>
</dbReference>
<evidence type="ECO:0000256" key="2">
    <source>
        <dbReference type="ARBA" id="ARBA00007936"/>
    </source>
</evidence>
<comment type="subcellular location">
    <subcellularLocation>
        <location evidence="1">Secreted</location>
    </subcellularLocation>
</comment>
<keyword evidence="7" id="KW-1185">Reference proteome</keyword>
<evidence type="ECO:0000256" key="3">
    <source>
        <dbReference type="ARBA" id="ARBA00022525"/>
    </source>
</evidence>
<reference evidence="6 7" key="1">
    <citation type="submission" date="2022-01" db="EMBL/GenBank/DDBJ databases">
        <title>A high-quality chromosome-level genome assembly of rohu carp, Labeo rohita.</title>
        <authorList>
            <person name="Arick M.A. II"/>
            <person name="Hsu C.-Y."/>
            <person name="Magbanua Z."/>
            <person name="Pechanova O."/>
            <person name="Grover C."/>
            <person name="Miller E."/>
            <person name="Thrash A."/>
            <person name="Ezzel L."/>
            <person name="Alam S."/>
            <person name="Benzie J."/>
            <person name="Hamilton M."/>
            <person name="Karsi A."/>
            <person name="Lawrence M.L."/>
            <person name="Peterson D.G."/>
        </authorList>
    </citation>
    <scope>NUCLEOTIDE SEQUENCE [LARGE SCALE GENOMIC DNA]</scope>
    <source>
        <strain evidence="7">BAU-BD-2019</strain>
        <tissue evidence="6">Blood</tissue>
    </source>
</reference>
<protein>
    <recommendedName>
        <fullName evidence="4">Fibroblast growth factor</fullName>
        <shortName evidence="4">FGF</shortName>
    </recommendedName>
</protein>
<evidence type="ECO:0000313" key="6">
    <source>
        <dbReference type="EMBL" id="KAI2648408.1"/>
    </source>
</evidence>
<proteinExistence type="inferred from homology"/>
<comment type="similarity">
    <text evidence="2 4">Belongs to the heparin-binding growth factors family.</text>
</comment>
<evidence type="ECO:0000256" key="5">
    <source>
        <dbReference type="SAM" id="Phobius"/>
    </source>
</evidence>
<keyword evidence="5" id="KW-1133">Transmembrane helix</keyword>
<dbReference type="PROSITE" id="PS00247">
    <property type="entry name" value="HBGF_FGF"/>
    <property type="match status" value="1"/>
</dbReference>
<keyword evidence="5" id="KW-0812">Transmembrane</keyword>
<name>A0ABQ8LCG7_LABRO</name>
<gene>
    <name evidence="6" type="ORF">H4Q32_018505</name>
</gene>
<dbReference type="InterPro" id="IPR008996">
    <property type="entry name" value="IL1/FGF"/>
</dbReference>
<dbReference type="PANTHER" id="PTHR11486">
    <property type="entry name" value="FIBROBLAST GROWTH FACTOR"/>
    <property type="match status" value="1"/>
</dbReference>
<feature type="transmembrane region" description="Helical" evidence="5">
    <location>
        <begin position="84"/>
        <end position="104"/>
    </location>
</feature>
<dbReference type="EMBL" id="JACTAM010000025">
    <property type="protein sequence ID" value="KAI2648408.1"/>
    <property type="molecule type" value="Genomic_DNA"/>
</dbReference>